<keyword evidence="3" id="KW-0813">Transport</keyword>
<keyword evidence="7" id="KW-1133">Transmembrane helix</keyword>
<evidence type="ECO:0000256" key="4">
    <source>
        <dbReference type="ARBA" id="ARBA00022692"/>
    </source>
</evidence>
<evidence type="ECO:0000256" key="9">
    <source>
        <dbReference type="ARBA" id="ARBA00023136"/>
    </source>
</evidence>
<reference evidence="11" key="1">
    <citation type="submission" date="2024-07" db="EMBL/GenBank/DDBJ databases">
        <title>Two chromosome-level genome assemblies of Korean endemic species Abeliophyllum distichum and Forsythia ovata (Oleaceae).</title>
        <authorList>
            <person name="Jang H."/>
        </authorList>
    </citation>
    <scope>NUCLEOTIDE SEQUENCE [LARGE SCALE GENOMIC DNA]</scope>
</reference>
<dbReference type="EMBL" id="JBFOLJ010000010">
    <property type="protein sequence ID" value="KAL2501879.1"/>
    <property type="molecule type" value="Genomic_DNA"/>
</dbReference>
<evidence type="ECO:0000256" key="7">
    <source>
        <dbReference type="ARBA" id="ARBA00022989"/>
    </source>
</evidence>
<evidence type="ECO:0000313" key="10">
    <source>
        <dbReference type="EMBL" id="KAL2501879.1"/>
    </source>
</evidence>
<dbReference type="InterPro" id="IPR018108">
    <property type="entry name" value="MCP_transmembrane"/>
</dbReference>
<sequence>MVDAEFKIRGYIVYSSFSIMLLRIIYSLHERCFHTTLEKTWCDGFSVAKLFTYMGSDSDSGTNGWSRLRGVVLKTLVLIGSALWLKRMTKSATRWDHTRIVTQSLAYEKFSQEQVSRDQIITSYKAVSYVAAHVVRTGSFGVVVQTGLGAQLARDVPFSAICWSSLEPKKNCASSVHGVNFCAGVVAGSLAAAATCPLDVARTRQQIEKDQHAGIDNDNKPNID</sequence>
<dbReference type="InterPro" id="IPR023395">
    <property type="entry name" value="MCP_dom_sf"/>
</dbReference>
<name>A0ABD1SQ14_9LAMI</name>
<protein>
    <submittedName>
        <fullName evidence="10">Carrier protein CGI-69</fullName>
    </submittedName>
</protein>
<gene>
    <name evidence="10" type="ORF">Fot_35727</name>
</gene>
<dbReference type="PANTHER" id="PTHR45760">
    <property type="entry name" value="FI19922P1-RELATED"/>
    <property type="match status" value="1"/>
</dbReference>
<dbReference type="Gene3D" id="1.50.40.10">
    <property type="entry name" value="Mitochondrial carrier domain"/>
    <property type="match status" value="1"/>
</dbReference>
<dbReference type="AlphaFoldDB" id="A0ABD1SQ14"/>
<dbReference type="Proteomes" id="UP001604277">
    <property type="component" value="Unassembled WGS sequence"/>
</dbReference>
<evidence type="ECO:0000256" key="5">
    <source>
        <dbReference type="ARBA" id="ARBA00022737"/>
    </source>
</evidence>
<dbReference type="SUPFAM" id="SSF103506">
    <property type="entry name" value="Mitochondrial carrier"/>
    <property type="match status" value="1"/>
</dbReference>
<keyword evidence="11" id="KW-1185">Reference proteome</keyword>
<comment type="similarity">
    <text evidence="2">Belongs to the mitochondrial carrier (TC 2.A.29) family.</text>
</comment>
<dbReference type="Pfam" id="PF00153">
    <property type="entry name" value="Mito_carr"/>
    <property type="match status" value="1"/>
</dbReference>
<evidence type="ECO:0000256" key="1">
    <source>
        <dbReference type="ARBA" id="ARBA00004448"/>
    </source>
</evidence>
<keyword evidence="9" id="KW-0472">Membrane</keyword>
<evidence type="ECO:0000256" key="8">
    <source>
        <dbReference type="ARBA" id="ARBA00023128"/>
    </source>
</evidence>
<keyword evidence="4" id="KW-0812">Transmembrane</keyword>
<dbReference type="InterPro" id="IPR045315">
    <property type="entry name" value="Mtm1-like"/>
</dbReference>
<keyword evidence="5" id="KW-0677">Repeat</keyword>
<evidence type="ECO:0000256" key="6">
    <source>
        <dbReference type="ARBA" id="ARBA00022792"/>
    </source>
</evidence>
<comment type="caution">
    <text evidence="10">The sequence shown here is derived from an EMBL/GenBank/DDBJ whole genome shotgun (WGS) entry which is preliminary data.</text>
</comment>
<dbReference type="GO" id="GO:0005743">
    <property type="term" value="C:mitochondrial inner membrane"/>
    <property type="evidence" value="ECO:0007669"/>
    <property type="project" value="UniProtKB-SubCell"/>
</dbReference>
<evidence type="ECO:0000256" key="3">
    <source>
        <dbReference type="ARBA" id="ARBA00022448"/>
    </source>
</evidence>
<organism evidence="10 11">
    <name type="scientific">Forsythia ovata</name>
    <dbReference type="NCBI Taxonomy" id="205694"/>
    <lineage>
        <taxon>Eukaryota</taxon>
        <taxon>Viridiplantae</taxon>
        <taxon>Streptophyta</taxon>
        <taxon>Embryophyta</taxon>
        <taxon>Tracheophyta</taxon>
        <taxon>Spermatophyta</taxon>
        <taxon>Magnoliopsida</taxon>
        <taxon>eudicotyledons</taxon>
        <taxon>Gunneridae</taxon>
        <taxon>Pentapetalae</taxon>
        <taxon>asterids</taxon>
        <taxon>lamiids</taxon>
        <taxon>Lamiales</taxon>
        <taxon>Oleaceae</taxon>
        <taxon>Forsythieae</taxon>
        <taxon>Forsythia</taxon>
    </lineage>
</organism>
<proteinExistence type="inferred from homology"/>
<evidence type="ECO:0000256" key="2">
    <source>
        <dbReference type="ARBA" id="ARBA00006375"/>
    </source>
</evidence>
<evidence type="ECO:0000313" key="11">
    <source>
        <dbReference type="Proteomes" id="UP001604277"/>
    </source>
</evidence>
<keyword evidence="8" id="KW-0496">Mitochondrion</keyword>
<keyword evidence="6" id="KW-0999">Mitochondrion inner membrane</keyword>
<accession>A0ABD1SQ14</accession>
<dbReference type="PANTHER" id="PTHR45760:SF2">
    <property type="entry name" value="FI19922P1-RELATED"/>
    <property type="match status" value="1"/>
</dbReference>
<comment type="subcellular location">
    <subcellularLocation>
        <location evidence="1">Mitochondrion inner membrane</location>
        <topology evidence="1">Multi-pass membrane protein</topology>
    </subcellularLocation>
</comment>